<evidence type="ECO:0000313" key="3">
    <source>
        <dbReference type="EMBL" id="CAF1152443.1"/>
    </source>
</evidence>
<dbReference type="Pfam" id="PF07484">
    <property type="entry name" value="Collar"/>
    <property type="match status" value="1"/>
</dbReference>
<proteinExistence type="predicted"/>
<dbReference type="InterPro" id="IPR011083">
    <property type="entry name" value="Phage_tail_collar_dom"/>
</dbReference>
<evidence type="ECO:0000313" key="4">
    <source>
        <dbReference type="EMBL" id="CAF3960956.1"/>
    </source>
</evidence>
<dbReference type="Gene3D" id="3.90.1340.10">
    <property type="entry name" value="Phage tail collar domain"/>
    <property type="match status" value="1"/>
</dbReference>
<feature type="compositionally biased region" description="Gly residues" evidence="1">
    <location>
        <begin position="376"/>
        <end position="391"/>
    </location>
</feature>
<feature type="non-terminal residue" evidence="3">
    <location>
        <position position="1"/>
    </location>
</feature>
<feature type="compositionally biased region" description="Polar residues" evidence="1">
    <location>
        <begin position="347"/>
        <end position="372"/>
    </location>
</feature>
<accession>A0A8S2EFU7</accession>
<evidence type="ECO:0000256" key="1">
    <source>
        <dbReference type="SAM" id="MobiDB-lite"/>
    </source>
</evidence>
<dbReference type="AlphaFoldDB" id="A0A8S2EFU7"/>
<dbReference type="InterPro" id="IPR037053">
    <property type="entry name" value="Phage_tail_collar_dom_sf"/>
</dbReference>
<dbReference type="SUPFAM" id="SSF88874">
    <property type="entry name" value="Receptor-binding domain of short tail fibre protein gp12"/>
    <property type="match status" value="1"/>
</dbReference>
<evidence type="ECO:0000259" key="2">
    <source>
        <dbReference type="Pfam" id="PF07484"/>
    </source>
</evidence>
<name>A0A8S2EFU7_9BILA</name>
<feature type="domain" description="Phage tail collar" evidence="2">
    <location>
        <begin position="257"/>
        <end position="307"/>
    </location>
</feature>
<dbReference type="Proteomes" id="UP000682733">
    <property type="component" value="Unassembled WGS sequence"/>
</dbReference>
<evidence type="ECO:0000313" key="5">
    <source>
        <dbReference type="Proteomes" id="UP000677228"/>
    </source>
</evidence>
<sequence>AAKEIVTKLINSNYEIEIAFYFAGFKQITTNFISITSGQLQNILSKTIADGKSNNAQYIHRRQSSSFIGKYTTNVNKMIYSENPNAILSAIMGNLEDQFISLLEQGNRQVKLYFCSLKCKFYLGMNSLKETKLQMELYNQIWSSNDIHPDMLTKEINKLFIYNETETRKHNFSDTYFDLNRTEMQAEWTDQKWLPKSFDVYKLVAIADRLQVAIIVKQLIADKSSGAIIRTVNTMNKSIVVTSGSSALTGVVQMYTSSELPPAPWLLCDGSAISRISFQRLFSVIRTRYGPGDNRTTFNLPDFRDRVALGVDPSQLRVQQATVLGSTGGKALHQLTVDELPSHTHSKGTLSTSAADNHNHNLNDPSHNHGSQTGDGPMGGSGRGMSSGGGSNDYARHTHSIPSGTTGIGIDPVGDHAHELNGVTGSVGNNTSFFTISPYQTGSYIINSD</sequence>
<comment type="caution">
    <text evidence="3">The sequence shown here is derived from an EMBL/GenBank/DDBJ whole genome shotgun (WGS) entry which is preliminary data.</text>
</comment>
<dbReference type="EMBL" id="CAJNOK010011956">
    <property type="protein sequence ID" value="CAF1152443.1"/>
    <property type="molecule type" value="Genomic_DNA"/>
</dbReference>
<protein>
    <recommendedName>
        <fullName evidence="2">Phage tail collar domain-containing protein</fullName>
    </recommendedName>
</protein>
<organism evidence="3 5">
    <name type="scientific">Didymodactylos carnosus</name>
    <dbReference type="NCBI Taxonomy" id="1234261"/>
    <lineage>
        <taxon>Eukaryota</taxon>
        <taxon>Metazoa</taxon>
        <taxon>Spiralia</taxon>
        <taxon>Gnathifera</taxon>
        <taxon>Rotifera</taxon>
        <taxon>Eurotatoria</taxon>
        <taxon>Bdelloidea</taxon>
        <taxon>Philodinida</taxon>
        <taxon>Philodinidae</taxon>
        <taxon>Didymodactylos</taxon>
    </lineage>
</organism>
<gene>
    <name evidence="3" type="ORF">OVA965_LOCUS21673</name>
    <name evidence="4" type="ORF">TMI583_LOCUS22381</name>
</gene>
<reference evidence="3" key="1">
    <citation type="submission" date="2021-02" db="EMBL/GenBank/DDBJ databases">
        <authorList>
            <person name="Nowell W R."/>
        </authorList>
    </citation>
    <scope>NUCLEOTIDE SEQUENCE</scope>
</reference>
<dbReference type="Proteomes" id="UP000677228">
    <property type="component" value="Unassembled WGS sequence"/>
</dbReference>
<dbReference type="EMBL" id="CAJOBA010031824">
    <property type="protein sequence ID" value="CAF3960956.1"/>
    <property type="molecule type" value="Genomic_DNA"/>
</dbReference>
<feature type="region of interest" description="Disordered" evidence="1">
    <location>
        <begin position="341"/>
        <end position="413"/>
    </location>
</feature>